<name>A0A816HSN1_ADIRI</name>
<dbReference type="PANTHER" id="PTHR45444">
    <property type="entry name" value="XANTHINE DEHYDROGENASE"/>
    <property type="match status" value="1"/>
</dbReference>
<dbReference type="Proteomes" id="UP000663828">
    <property type="component" value="Unassembled WGS sequence"/>
</dbReference>
<protein>
    <recommendedName>
        <fullName evidence="1">Aldehyde oxidase/xanthine dehydrogenase first molybdopterin binding domain-containing protein</fullName>
    </recommendedName>
</protein>
<dbReference type="PANTHER" id="PTHR45444:SF3">
    <property type="entry name" value="XANTHINE DEHYDROGENASE"/>
    <property type="match status" value="1"/>
</dbReference>
<dbReference type="InterPro" id="IPR016208">
    <property type="entry name" value="Ald_Oxase/xanthine_DH-like"/>
</dbReference>
<dbReference type="Gene3D" id="3.30.365.10">
    <property type="entry name" value="Aldehyde oxidase/xanthine dehydrogenase, molybdopterin binding domain"/>
    <property type="match status" value="3"/>
</dbReference>
<dbReference type="EMBL" id="CAJNOR010021038">
    <property type="protein sequence ID" value="CAF1691000.1"/>
    <property type="molecule type" value="Genomic_DNA"/>
</dbReference>
<dbReference type="GO" id="GO:0016491">
    <property type="term" value="F:oxidoreductase activity"/>
    <property type="evidence" value="ECO:0007669"/>
    <property type="project" value="InterPro"/>
</dbReference>
<dbReference type="InterPro" id="IPR037165">
    <property type="entry name" value="AldOxase/xan_DH_Mopterin-bd_sf"/>
</dbReference>
<dbReference type="GO" id="GO:0005506">
    <property type="term" value="F:iron ion binding"/>
    <property type="evidence" value="ECO:0007669"/>
    <property type="project" value="InterPro"/>
</dbReference>
<feature type="domain" description="Aldehyde oxidase/xanthine dehydrogenase first molybdopterin binding" evidence="1">
    <location>
        <begin position="1"/>
        <end position="69"/>
    </location>
</feature>
<reference evidence="2" key="1">
    <citation type="submission" date="2021-02" db="EMBL/GenBank/DDBJ databases">
        <authorList>
            <person name="Nowell W R."/>
        </authorList>
    </citation>
    <scope>NUCLEOTIDE SEQUENCE</scope>
</reference>
<organism evidence="2 3">
    <name type="scientific">Adineta ricciae</name>
    <name type="common">Rotifer</name>
    <dbReference type="NCBI Taxonomy" id="249248"/>
    <lineage>
        <taxon>Eukaryota</taxon>
        <taxon>Metazoa</taxon>
        <taxon>Spiralia</taxon>
        <taxon>Gnathifera</taxon>
        <taxon>Rotifera</taxon>
        <taxon>Eurotatoria</taxon>
        <taxon>Bdelloidea</taxon>
        <taxon>Adinetida</taxon>
        <taxon>Adinetidae</taxon>
        <taxon>Adineta</taxon>
    </lineage>
</organism>
<dbReference type="AlphaFoldDB" id="A0A816HSN1"/>
<evidence type="ECO:0000313" key="3">
    <source>
        <dbReference type="Proteomes" id="UP000663828"/>
    </source>
</evidence>
<dbReference type="InterPro" id="IPR008274">
    <property type="entry name" value="AldOxase/xan_DH_MoCoBD1"/>
</dbReference>
<comment type="caution">
    <text evidence="2">The sequence shown here is derived from an EMBL/GenBank/DDBJ whole genome shotgun (WGS) entry which is preliminary data.</text>
</comment>
<gene>
    <name evidence="2" type="ORF">XAT740_LOCUS63993</name>
</gene>
<proteinExistence type="predicted"/>
<feature type="non-terminal residue" evidence="2">
    <location>
        <position position="147"/>
    </location>
</feature>
<evidence type="ECO:0000259" key="1">
    <source>
        <dbReference type="Pfam" id="PF02738"/>
    </source>
</evidence>
<accession>A0A816HSN1</accession>
<keyword evidence="3" id="KW-1185">Reference proteome</keyword>
<evidence type="ECO:0000313" key="2">
    <source>
        <dbReference type="EMBL" id="CAF1691000.1"/>
    </source>
</evidence>
<dbReference type="Pfam" id="PF02738">
    <property type="entry name" value="MoCoBD_1"/>
    <property type="match status" value="1"/>
</dbReference>
<dbReference type="SUPFAM" id="SSF56003">
    <property type="entry name" value="Molybdenum cofactor-binding domain"/>
    <property type="match status" value="1"/>
</dbReference>
<sequence>MERALLHCDNVYSFKNLKCYGRVCKTHTQSATAYRGFGIPQAILIIENIVEHVASYLKVEPVELRRMNLYAENDSTHFQQILIHWHIPKMWDELVKSSDYYQRMESIRQFNHENHYRKRGIAMNLAKLALGFTRKYMYQASALIHIY</sequence>